<evidence type="ECO:0000313" key="3">
    <source>
        <dbReference type="EMBL" id="MBO3794045.1"/>
    </source>
</evidence>
<proteinExistence type="predicted"/>
<evidence type="ECO:0000313" key="2">
    <source>
        <dbReference type="EMBL" id="KZD93160.1"/>
    </source>
</evidence>
<dbReference type="AlphaFoldDB" id="A0A162UG65"/>
<accession>A0A162UG65</accession>
<keyword evidence="1" id="KW-0812">Transmembrane</keyword>
<dbReference type="Proteomes" id="UP001214898">
    <property type="component" value="Chromosome"/>
</dbReference>
<sequence length="82" mass="9013">MGAIAVLFIVFGFPIIAGVFGIAGHFLFKRFWVAPLIVLIASLILLVTLASGNSSFMFWVVIYTAIALVTSIVTLFLRKFFN</sequence>
<feature type="transmembrane region" description="Helical" evidence="1">
    <location>
        <begin position="6"/>
        <end position="24"/>
    </location>
</feature>
<dbReference type="InterPro" id="IPR020258">
    <property type="entry name" value="Uncharacterised_YbeF"/>
</dbReference>
<keyword evidence="1" id="KW-1133">Transmembrane helix</keyword>
<dbReference type="Proteomes" id="UP000076442">
    <property type="component" value="Unassembled WGS sequence"/>
</dbReference>
<name>A0A162UG65_BACIU</name>
<gene>
    <name evidence="4" type="primary">yycQ</name>
    <name evidence="2" type="ORF">B4122_1304</name>
    <name evidence="3" type="ORF">J5227_06890</name>
    <name evidence="4" type="ORF">P5633_03470</name>
</gene>
<feature type="transmembrane region" description="Helical" evidence="1">
    <location>
        <begin position="31"/>
        <end position="50"/>
    </location>
</feature>
<dbReference type="Proteomes" id="UP000665181">
    <property type="component" value="Unassembled WGS sequence"/>
</dbReference>
<evidence type="ECO:0000313" key="5">
    <source>
        <dbReference type="Proteomes" id="UP000076442"/>
    </source>
</evidence>
<dbReference type="Pfam" id="PF10852">
    <property type="entry name" value="DUF2651"/>
    <property type="match status" value="1"/>
</dbReference>
<dbReference type="EMBL" id="LJZV01000007">
    <property type="protein sequence ID" value="KZD93160.1"/>
    <property type="molecule type" value="Genomic_DNA"/>
</dbReference>
<protein>
    <submittedName>
        <fullName evidence="3">DUF2651 family protein</fullName>
    </submittedName>
</protein>
<keyword evidence="1" id="KW-0472">Membrane</keyword>
<evidence type="ECO:0000256" key="1">
    <source>
        <dbReference type="SAM" id="Phobius"/>
    </source>
</evidence>
<reference evidence="4" key="3">
    <citation type="submission" date="2023-03" db="EMBL/GenBank/DDBJ databases">
        <title>Complete genome sequences of 52 Bacillus and Priestia strains isolated from West-African fermentations and 26 reference strains from the DSMZ collection.</title>
        <authorList>
            <person name="Wiedenbein E.S."/>
            <person name="Canoy T.S."/>
            <person name="Hui Y."/>
            <person name="Parkouda C."/>
            <person name="Dawende C."/>
            <person name="Ametefe E."/>
            <person name="Jespersen L."/>
            <person name="Nielsen D.S."/>
        </authorList>
    </citation>
    <scope>NUCLEOTIDE SEQUENCE</scope>
    <source>
        <strain evidence="4">PRO56</strain>
    </source>
</reference>
<dbReference type="EMBL" id="CP120576">
    <property type="protein sequence ID" value="WEY85300.1"/>
    <property type="molecule type" value="Genomic_DNA"/>
</dbReference>
<dbReference type="RefSeq" id="WP_014481460.1">
    <property type="nucleotide sequence ID" value="NZ_AP024626.1"/>
</dbReference>
<evidence type="ECO:0000313" key="4">
    <source>
        <dbReference type="EMBL" id="WEY85300.1"/>
    </source>
</evidence>
<dbReference type="EMBL" id="JAGFPW010000004">
    <property type="protein sequence ID" value="MBO3794045.1"/>
    <property type="molecule type" value="Genomic_DNA"/>
</dbReference>
<organism evidence="3 6">
    <name type="scientific">Bacillus subtilis</name>
    <dbReference type="NCBI Taxonomy" id="1423"/>
    <lineage>
        <taxon>Bacteria</taxon>
        <taxon>Bacillati</taxon>
        <taxon>Bacillota</taxon>
        <taxon>Bacilli</taxon>
        <taxon>Bacillales</taxon>
        <taxon>Bacillaceae</taxon>
        <taxon>Bacillus</taxon>
    </lineage>
</organism>
<evidence type="ECO:0000313" key="6">
    <source>
        <dbReference type="Proteomes" id="UP000665181"/>
    </source>
</evidence>
<feature type="transmembrane region" description="Helical" evidence="1">
    <location>
        <begin position="56"/>
        <end position="77"/>
    </location>
</feature>
<reference evidence="3" key="2">
    <citation type="submission" date="2021-03" db="EMBL/GenBank/DDBJ databases">
        <title>Isolation of Bacillus subtilis from fermented food sample.</title>
        <authorList>
            <person name="Lakshmanan V."/>
            <person name="Athira K."/>
            <person name="Rajagopal K."/>
        </authorList>
    </citation>
    <scope>NUCLEOTIDE SEQUENCE</scope>
    <source>
        <strain evidence="3">S1</strain>
    </source>
</reference>
<reference evidence="2 5" key="1">
    <citation type="submission" date="2015-09" db="EMBL/GenBank/DDBJ databases">
        <title>Spore heat resistance.</title>
        <authorList>
            <person name="Boekhorst J."/>
            <person name="Berendsen E.M."/>
            <person name="Wells-Bennik M.H."/>
            <person name="Kuipers O.P."/>
        </authorList>
    </citation>
    <scope>NUCLEOTIDE SEQUENCE [LARGE SCALE GENOMIC DNA]</scope>
    <source>
        <strain evidence="2 5">B4122</strain>
    </source>
</reference>